<proteinExistence type="inferred from homology"/>
<dbReference type="GO" id="GO:0005886">
    <property type="term" value="C:plasma membrane"/>
    <property type="evidence" value="ECO:0007669"/>
    <property type="project" value="UniProtKB-SubCell"/>
</dbReference>
<feature type="transmembrane region" description="Helical" evidence="13">
    <location>
        <begin position="34"/>
        <end position="59"/>
    </location>
</feature>
<evidence type="ECO:0000256" key="7">
    <source>
        <dbReference type="ARBA" id="ARBA00022475"/>
    </source>
</evidence>
<dbReference type="PANTHER" id="PTHR43298">
    <property type="entry name" value="MULTIDRUG RESISTANCE PROTEIN NORM-RELATED"/>
    <property type="match status" value="1"/>
</dbReference>
<keyword evidence="7" id="KW-1003">Cell membrane</keyword>
<keyword evidence="6" id="KW-0050">Antiport</keyword>
<sequence length="462" mass="46837">MAAPAAAPVVLPVPTPRSPRREIARIAMPVSAEFVLTLLLNVVNQVVVGTLGATAIAAVGFANSLTVIVTLTLGGLGTSVTILVARAHGGGRQHEVGRVVTGALAVGGLVSLVVTVAPLVAAQPLLRLVGASATVAEAGAAYFRLAALATVPTLLVAVLSGLQRSSGHARSPMVATVVTVVVNTVLGFALVLGLGPVPRLGVAGAGVATLVASLVKLALVATQVYGVHRLARWETPRRGRGWAGTGRSLVVLAVPLGVTALFYTVGTFLYNVVLQQLGDDALAAGQIVATLEQVFVVASIGLMTAATALVGREVGRGDPVAAAAWVLRVRRAGVATGLLFGGLFASSVLLLPTLFPGAGADVRTMAAVGIVVNAVAQVVKVRNMILGAGVLPSGGDVRGVILGDVVSAFLVGLPLAVTLGLHTPLGVLGIFLARVLEECAKVLIFSWRSHRLRWDEVVAAHG</sequence>
<comment type="similarity">
    <text evidence="3">Belongs to the multi antimicrobial extrusion (MATE) (TC 2.A.66.1) family.</text>
</comment>
<evidence type="ECO:0000256" key="2">
    <source>
        <dbReference type="ARBA" id="ARBA00004651"/>
    </source>
</evidence>
<evidence type="ECO:0000256" key="5">
    <source>
        <dbReference type="ARBA" id="ARBA00022448"/>
    </source>
</evidence>
<evidence type="ECO:0000256" key="4">
    <source>
        <dbReference type="ARBA" id="ARBA00020268"/>
    </source>
</evidence>
<comment type="subcellular location">
    <subcellularLocation>
        <location evidence="2">Cell membrane</location>
        <topology evidence="2">Multi-pass membrane protein</topology>
    </subcellularLocation>
</comment>
<dbReference type="GO" id="GO:0015297">
    <property type="term" value="F:antiporter activity"/>
    <property type="evidence" value="ECO:0007669"/>
    <property type="project" value="UniProtKB-KW"/>
</dbReference>
<dbReference type="InterPro" id="IPR048279">
    <property type="entry name" value="MdtK-like"/>
</dbReference>
<feature type="transmembrane region" description="Helical" evidence="13">
    <location>
        <begin position="174"/>
        <end position="194"/>
    </location>
</feature>
<feature type="transmembrane region" description="Helical" evidence="13">
    <location>
        <begin position="141"/>
        <end position="162"/>
    </location>
</feature>
<dbReference type="InterPro" id="IPR050222">
    <property type="entry name" value="MATE_MdtK"/>
</dbReference>
<keyword evidence="11 13" id="KW-0472">Membrane</keyword>
<evidence type="ECO:0000256" key="13">
    <source>
        <dbReference type="SAM" id="Phobius"/>
    </source>
</evidence>
<feature type="transmembrane region" description="Helical" evidence="13">
    <location>
        <begin position="293"/>
        <end position="311"/>
    </location>
</feature>
<keyword evidence="8 13" id="KW-0812">Transmembrane</keyword>
<dbReference type="GO" id="GO:0006811">
    <property type="term" value="P:monoatomic ion transport"/>
    <property type="evidence" value="ECO:0007669"/>
    <property type="project" value="UniProtKB-KW"/>
</dbReference>
<evidence type="ECO:0000256" key="1">
    <source>
        <dbReference type="ARBA" id="ARBA00003408"/>
    </source>
</evidence>
<reference evidence="14 15" key="1">
    <citation type="submission" date="2019-06" db="EMBL/GenBank/DDBJ databases">
        <title>Sequencing the genomes of 1000 actinobacteria strains.</title>
        <authorList>
            <person name="Klenk H.-P."/>
        </authorList>
    </citation>
    <scope>NUCLEOTIDE SEQUENCE [LARGE SCALE GENOMIC DNA]</scope>
    <source>
        <strain evidence="14 15">DSM 18607</strain>
    </source>
</reference>
<evidence type="ECO:0000256" key="6">
    <source>
        <dbReference type="ARBA" id="ARBA00022449"/>
    </source>
</evidence>
<name>A0A542E5B8_9MICO</name>
<evidence type="ECO:0000313" key="14">
    <source>
        <dbReference type="EMBL" id="TQJ10517.1"/>
    </source>
</evidence>
<dbReference type="PIRSF" id="PIRSF006603">
    <property type="entry name" value="DinF"/>
    <property type="match status" value="1"/>
</dbReference>
<evidence type="ECO:0000313" key="15">
    <source>
        <dbReference type="Proteomes" id="UP000317893"/>
    </source>
</evidence>
<dbReference type="RefSeq" id="WP_141849732.1">
    <property type="nucleotide sequence ID" value="NZ_BAAAPR010000012.1"/>
</dbReference>
<dbReference type="OrthoDB" id="9780160at2"/>
<feature type="transmembrane region" description="Helical" evidence="13">
    <location>
        <begin position="65"/>
        <end position="87"/>
    </location>
</feature>
<dbReference type="NCBIfam" id="TIGR00797">
    <property type="entry name" value="matE"/>
    <property type="match status" value="1"/>
</dbReference>
<comment type="caution">
    <text evidence="14">The sequence shown here is derived from an EMBL/GenBank/DDBJ whole genome shotgun (WGS) entry which is preliminary data.</text>
</comment>
<dbReference type="AlphaFoldDB" id="A0A542E5B8"/>
<protein>
    <recommendedName>
        <fullName evidence="4">Probable multidrug resistance protein NorM</fullName>
    </recommendedName>
    <alternativeName>
        <fullName evidence="12">Multidrug-efflux transporter</fullName>
    </alternativeName>
</protein>
<organism evidence="14 15">
    <name type="scientific">Lapillicoccus jejuensis</name>
    <dbReference type="NCBI Taxonomy" id="402171"/>
    <lineage>
        <taxon>Bacteria</taxon>
        <taxon>Bacillati</taxon>
        <taxon>Actinomycetota</taxon>
        <taxon>Actinomycetes</taxon>
        <taxon>Micrococcales</taxon>
        <taxon>Intrasporangiaceae</taxon>
        <taxon>Lapillicoccus</taxon>
    </lineage>
</organism>
<keyword evidence="15" id="KW-1185">Reference proteome</keyword>
<feature type="transmembrane region" description="Helical" evidence="13">
    <location>
        <begin position="99"/>
        <end position="121"/>
    </location>
</feature>
<accession>A0A542E5B8</accession>
<evidence type="ECO:0000256" key="10">
    <source>
        <dbReference type="ARBA" id="ARBA00023065"/>
    </source>
</evidence>
<keyword evidence="5" id="KW-0813">Transport</keyword>
<dbReference type="PANTHER" id="PTHR43298:SF2">
    <property type="entry name" value="FMN_FAD EXPORTER YEEO-RELATED"/>
    <property type="match status" value="1"/>
</dbReference>
<comment type="function">
    <text evidence="1">Multidrug efflux pump.</text>
</comment>
<evidence type="ECO:0000256" key="3">
    <source>
        <dbReference type="ARBA" id="ARBA00010199"/>
    </source>
</evidence>
<dbReference type="Proteomes" id="UP000317893">
    <property type="component" value="Unassembled WGS sequence"/>
</dbReference>
<evidence type="ECO:0000256" key="12">
    <source>
        <dbReference type="ARBA" id="ARBA00031636"/>
    </source>
</evidence>
<evidence type="ECO:0000256" key="11">
    <source>
        <dbReference type="ARBA" id="ARBA00023136"/>
    </source>
</evidence>
<keyword evidence="9 13" id="KW-1133">Transmembrane helix</keyword>
<feature type="transmembrane region" description="Helical" evidence="13">
    <location>
        <begin position="200"/>
        <end position="228"/>
    </location>
</feature>
<dbReference type="InterPro" id="IPR002528">
    <property type="entry name" value="MATE_fam"/>
</dbReference>
<feature type="transmembrane region" description="Helical" evidence="13">
    <location>
        <begin position="332"/>
        <end position="350"/>
    </location>
</feature>
<dbReference type="GO" id="GO:0042910">
    <property type="term" value="F:xenobiotic transmembrane transporter activity"/>
    <property type="evidence" value="ECO:0007669"/>
    <property type="project" value="InterPro"/>
</dbReference>
<evidence type="ECO:0000256" key="8">
    <source>
        <dbReference type="ARBA" id="ARBA00022692"/>
    </source>
</evidence>
<feature type="transmembrane region" description="Helical" evidence="13">
    <location>
        <begin position="249"/>
        <end position="273"/>
    </location>
</feature>
<gene>
    <name evidence="14" type="ORF">FB458_3643</name>
</gene>
<evidence type="ECO:0000256" key="9">
    <source>
        <dbReference type="ARBA" id="ARBA00022989"/>
    </source>
</evidence>
<dbReference type="Pfam" id="PF01554">
    <property type="entry name" value="MatE"/>
    <property type="match status" value="2"/>
</dbReference>
<dbReference type="EMBL" id="VFMN01000001">
    <property type="protein sequence ID" value="TQJ10517.1"/>
    <property type="molecule type" value="Genomic_DNA"/>
</dbReference>
<keyword evidence="10" id="KW-0406">Ion transport</keyword>